<proteinExistence type="predicted"/>
<name>A0ACB7HLA9_MANES</name>
<protein>
    <submittedName>
        <fullName evidence="1">Uncharacterized protein</fullName>
    </submittedName>
</protein>
<sequence length="257" mass="29017">MWLEWLRSLSRAHTSPRQPQEPPSPRYFSCSSFKDINAILLEEQHGSKSQPQTPRRPSIFHRASPLHGHHRNHSKTFIISPPPNQDDHEIILYFTSLGIVRKTFEDCRTVRSILRGFRVPIDERDLSMDAGYLDEIQMITGSKKVRLPAVFLGGKYVGGAEEIKEMNESGELSKLIGGLPFVGNNSFCDVCGELRYVLCAQCNGSHKIYSEKHRFRTCTSCNVNGLSRRNSESDTSMSGLSINGDREVRNGEMACML</sequence>
<keyword evidence="2" id="KW-1185">Reference proteome</keyword>
<gene>
    <name evidence="1" type="ORF">MANES_05G014700v8</name>
</gene>
<dbReference type="EMBL" id="CM004391">
    <property type="protein sequence ID" value="KAG8653292.1"/>
    <property type="molecule type" value="Genomic_DNA"/>
</dbReference>
<accession>A0ACB7HLA9</accession>
<organism evidence="1 2">
    <name type="scientific">Manihot esculenta</name>
    <name type="common">Cassava</name>
    <name type="synonym">Jatropha manihot</name>
    <dbReference type="NCBI Taxonomy" id="3983"/>
    <lineage>
        <taxon>Eukaryota</taxon>
        <taxon>Viridiplantae</taxon>
        <taxon>Streptophyta</taxon>
        <taxon>Embryophyta</taxon>
        <taxon>Tracheophyta</taxon>
        <taxon>Spermatophyta</taxon>
        <taxon>Magnoliopsida</taxon>
        <taxon>eudicotyledons</taxon>
        <taxon>Gunneridae</taxon>
        <taxon>Pentapetalae</taxon>
        <taxon>rosids</taxon>
        <taxon>fabids</taxon>
        <taxon>Malpighiales</taxon>
        <taxon>Euphorbiaceae</taxon>
        <taxon>Crotonoideae</taxon>
        <taxon>Manihoteae</taxon>
        <taxon>Manihot</taxon>
    </lineage>
</organism>
<evidence type="ECO:0000313" key="2">
    <source>
        <dbReference type="Proteomes" id="UP000091857"/>
    </source>
</evidence>
<evidence type="ECO:0000313" key="1">
    <source>
        <dbReference type="EMBL" id="KAG8653292.1"/>
    </source>
</evidence>
<reference evidence="2" key="1">
    <citation type="journal article" date="2016" name="Nat. Biotechnol.">
        <title>Sequencing wild and cultivated cassava and related species reveals extensive interspecific hybridization and genetic diversity.</title>
        <authorList>
            <person name="Bredeson J.V."/>
            <person name="Lyons J.B."/>
            <person name="Prochnik S.E."/>
            <person name="Wu G.A."/>
            <person name="Ha C.M."/>
            <person name="Edsinger-Gonzales E."/>
            <person name="Grimwood J."/>
            <person name="Schmutz J."/>
            <person name="Rabbi I.Y."/>
            <person name="Egesi C."/>
            <person name="Nauluvula P."/>
            <person name="Lebot V."/>
            <person name="Ndunguru J."/>
            <person name="Mkamilo G."/>
            <person name="Bart R.S."/>
            <person name="Setter T.L."/>
            <person name="Gleadow R.M."/>
            <person name="Kulakow P."/>
            <person name="Ferguson M.E."/>
            <person name="Rounsley S."/>
            <person name="Rokhsar D.S."/>
        </authorList>
    </citation>
    <scope>NUCLEOTIDE SEQUENCE [LARGE SCALE GENOMIC DNA]</scope>
    <source>
        <strain evidence="2">cv. AM560-2</strain>
    </source>
</reference>
<comment type="caution">
    <text evidence="1">The sequence shown here is derived from an EMBL/GenBank/DDBJ whole genome shotgun (WGS) entry which is preliminary data.</text>
</comment>
<dbReference type="Proteomes" id="UP000091857">
    <property type="component" value="Chromosome 5"/>
</dbReference>